<dbReference type="PANTHER" id="PTHR36180">
    <property type="entry name" value="DNA-BINDING PROTEIN-RELATED-RELATED"/>
    <property type="match status" value="1"/>
</dbReference>
<dbReference type="RefSeq" id="WP_183623512.1">
    <property type="nucleotide sequence ID" value="NZ_JACHWJ010000001.1"/>
</dbReference>
<reference evidence="2 3" key="1">
    <citation type="submission" date="2020-08" db="EMBL/GenBank/DDBJ databases">
        <title>Sequencing the genomes of 1000 actinobacteria strains.</title>
        <authorList>
            <person name="Klenk H.-P."/>
        </authorList>
    </citation>
    <scope>NUCLEOTIDE SEQUENCE [LARGE SCALE GENOMIC DNA]</scope>
    <source>
        <strain evidence="2 3">DSM 20419</strain>
    </source>
</reference>
<dbReference type="Proteomes" id="UP000545286">
    <property type="component" value="Unassembled WGS sequence"/>
</dbReference>
<proteinExistence type="predicted"/>
<dbReference type="EMBL" id="JACHWJ010000001">
    <property type="protein sequence ID" value="MBB2957006.1"/>
    <property type="molecule type" value="Genomic_DNA"/>
</dbReference>
<accession>A0A7W4UM55</accession>
<comment type="caution">
    <text evidence="2">The sequence shown here is derived from an EMBL/GenBank/DDBJ whole genome shotgun (WGS) entry which is preliminary data.</text>
</comment>
<feature type="domain" description="Bro-N" evidence="1">
    <location>
        <begin position="1"/>
        <end position="104"/>
    </location>
</feature>
<dbReference type="GO" id="GO:0003677">
    <property type="term" value="F:DNA binding"/>
    <property type="evidence" value="ECO:0007669"/>
    <property type="project" value="InterPro"/>
</dbReference>
<sequence length="266" mass="28764">MSALEVFEFGEYRVRTVIVDGVVLFMARDVAAALGFVDTVNSVKQHCKGVAVYHPLQTGGGVQGVRVLSEADVLRLIVSSRLPSAQVFERWVFEEVLPSIRRTGSYSVPSFDVASLDGIAALAAAASAAVEEARAARAEVAVLAPRAAQADTFRQSEGLRTIGDLANDLKVHVAANMPGRKVRHQDVFDQAARLGLIIRNDSVRNNQPTARAIEAGWVKPHAHTFDTTTRGPQTRVSTRLTPRGYGRLWDGCLQWLGEHDALAVAA</sequence>
<dbReference type="Pfam" id="PF02498">
    <property type="entry name" value="Bro-N"/>
    <property type="match status" value="1"/>
</dbReference>
<organism evidence="2 3">
    <name type="scientific">Pseudoclavibacter helvolus</name>
    <dbReference type="NCBI Taxonomy" id="255205"/>
    <lineage>
        <taxon>Bacteria</taxon>
        <taxon>Bacillati</taxon>
        <taxon>Actinomycetota</taxon>
        <taxon>Actinomycetes</taxon>
        <taxon>Micrococcales</taxon>
        <taxon>Microbacteriaceae</taxon>
        <taxon>Pseudoclavibacter</taxon>
    </lineage>
</organism>
<gene>
    <name evidence="2" type="ORF">FHX72_001118</name>
</gene>
<evidence type="ECO:0000259" key="1">
    <source>
        <dbReference type="PROSITE" id="PS51750"/>
    </source>
</evidence>
<dbReference type="AlphaFoldDB" id="A0A7W4UM55"/>
<dbReference type="InterPro" id="IPR003497">
    <property type="entry name" value="BRO_N_domain"/>
</dbReference>
<keyword evidence="3" id="KW-1185">Reference proteome</keyword>
<dbReference type="Pfam" id="PF03374">
    <property type="entry name" value="ANT"/>
    <property type="match status" value="1"/>
</dbReference>
<protein>
    <submittedName>
        <fullName evidence="2">Prophage antirepressor-like protein</fullName>
    </submittedName>
</protein>
<evidence type="ECO:0000313" key="2">
    <source>
        <dbReference type="EMBL" id="MBB2957006.1"/>
    </source>
</evidence>
<dbReference type="PROSITE" id="PS51750">
    <property type="entry name" value="BRO_N"/>
    <property type="match status" value="1"/>
</dbReference>
<dbReference type="SMART" id="SM01040">
    <property type="entry name" value="Bro-N"/>
    <property type="match status" value="1"/>
</dbReference>
<dbReference type="InterPro" id="IPR005039">
    <property type="entry name" value="Ant_C"/>
</dbReference>
<dbReference type="PANTHER" id="PTHR36180:SF2">
    <property type="entry name" value="BRO FAMILY PROTEIN"/>
    <property type="match status" value="1"/>
</dbReference>
<evidence type="ECO:0000313" key="3">
    <source>
        <dbReference type="Proteomes" id="UP000545286"/>
    </source>
</evidence>
<name>A0A7W4UM55_9MICO</name>